<dbReference type="InterPro" id="IPR002078">
    <property type="entry name" value="Sigma_54_int"/>
</dbReference>
<organism evidence="2">
    <name type="scientific">marine sediment metagenome</name>
    <dbReference type="NCBI Taxonomy" id="412755"/>
    <lineage>
        <taxon>unclassified sequences</taxon>
        <taxon>metagenomes</taxon>
        <taxon>ecological metagenomes</taxon>
    </lineage>
</organism>
<feature type="non-terminal residue" evidence="2">
    <location>
        <position position="67"/>
    </location>
</feature>
<dbReference type="Gene3D" id="3.40.50.300">
    <property type="entry name" value="P-loop containing nucleotide triphosphate hydrolases"/>
    <property type="match status" value="1"/>
</dbReference>
<dbReference type="Pfam" id="PF00158">
    <property type="entry name" value="Sigma54_activat"/>
    <property type="match status" value="1"/>
</dbReference>
<dbReference type="EMBL" id="BART01004794">
    <property type="protein sequence ID" value="GAG57047.1"/>
    <property type="molecule type" value="Genomic_DNA"/>
</dbReference>
<reference evidence="2" key="1">
    <citation type="journal article" date="2014" name="Front. Microbiol.">
        <title>High frequency of phylogenetically diverse reductive dehalogenase-homologous genes in deep subseafloor sedimentary metagenomes.</title>
        <authorList>
            <person name="Kawai M."/>
            <person name="Futagami T."/>
            <person name="Toyoda A."/>
            <person name="Takaki Y."/>
            <person name="Nishi S."/>
            <person name="Hori S."/>
            <person name="Arai W."/>
            <person name="Tsubouchi T."/>
            <person name="Morono Y."/>
            <person name="Uchiyama I."/>
            <person name="Ito T."/>
            <person name="Fujiyama A."/>
            <person name="Inagaki F."/>
            <person name="Takami H."/>
        </authorList>
    </citation>
    <scope>NUCLEOTIDE SEQUENCE</scope>
    <source>
        <strain evidence="2">Expedition CK06-06</strain>
    </source>
</reference>
<sequence>MQNLAVSKTITKDPDLFIKNSLVLATLNDDTQQNAIIGRSPKMQAVFDLVEKVADCDSTILITGETG</sequence>
<gene>
    <name evidence="2" type="ORF">S01H4_11698</name>
</gene>
<dbReference type="AlphaFoldDB" id="X0ZFU6"/>
<dbReference type="GO" id="GO:0005524">
    <property type="term" value="F:ATP binding"/>
    <property type="evidence" value="ECO:0007669"/>
    <property type="project" value="InterPro"/>
</dbReference>
<proteinExistence type="predicted"/>
<evidence type="ECO:0000313" key="2">
    <source>
        <dbReference type="EMBL" id="GAG57047.1"/>
    </source>
</evidence>
<protein>
    <recommendedName>
        <fullName evidence="1">Sigma-54 factor interaction domain-containing protein</fullName>
    </recommendedName>
</protein>
<feature type="domain" description="Sigma-54 factor interaction" evidence="1">
    <location>
        <begin position="36"/>
        <end position="67"/>
    </location>
</feature>
<evidence type="ECO:0000259" key="1">
    <source>
        <dbReference type="Pfam" id="PF00158"/>
    </source>
</evidence>
<dbReference type="InterPro" id="IPR027417">
    <property type="entry name" value="P-loop_NTPase"/>
</dbReference>
<comment type="caution">
    <text evidence="2">The sequence shown here is derived from an EMBL/GenBank/DDBJ whole genome shotgun (WGS) entry which is preliminary data.</text>
</comment>
<name>X0ZFU6_9ZZZZ</name>
<accession>X0ZFU6</accession>
<dbReference type="GO" id="GO:0006355">
    <property type="term" value="P:regulation of DNA-templated transcription"/>
    <property type="evidence" value="ECO:0007669"/>
    <property type="project" value="InterPro"/>
</dbReference>